<proteinExistence type="predicted"/>
<protein>
    <submittedName>
        <fullName evidence="1">Uncharacterized protein</fullName>
    </submittedName>
</protein>
<dbReference type="Proteomes" id="UP001642360">
    <property type="component" value="Unassembled WGS sequence"/>
</dbReference>
<name>A0ABC8R6K3_9AQUA</name>
<dbReference type="EMBL" id="CAUOFW020001038">
    <property type="protein sequence ID" value="CAK9140408.1"/>
    <property type="molecule type" value="Genomic_DNA"/>
</dbReference>
<keyword evidence="2" id="KW-1185">Reference proteome</keyword>
<dbReference type="AlphaFoldDB" id="A0ABC8R6K3"/>
<sequence>MPTRLLTMPLGVWVTPMAQKLLLIWVGTGVSQATGYRVWLLGGAKRMLGSHGFGMGDPYVAFIDSSDTNSGGANSLGGKLSRMGSSLEDIEELGRPSRLLGDANMLWAGANRLLGKCMLAIGQCFAGARLGASWVMPCRGRCQAGHWLLELVLCVGLE</sequence>
<reference evidence="1 2" key="1">
    <citation type="submission" date="2024-02" db="EMBL/GenBank/DDBJ databases">
        <authorList>
            <person name="Vignale AGUSTIN F."/>
            <person name="Sosa J E."/>
            <person name="Modenutti C."/>
        </authorList>
    </citation>
    <scope>NUCLEOTIDE SEQUENCE [LARGE SCALE GENOMIC DNA]</scope>
</reference>
<evidence type="ECO:0000313" key="2">
    <source>
        <dbReference type="Proteomes" id="UP001642360"/>
    </source>
</evidence>
<comment type="caution">
    <text evidence="1">The sequence shown here is derived from an EMBL/GenBank/DDBJ whole genome shotgun (WGS) entry which is preliminary data.</text>
</comment>
<evidence type="ECO:0000313" key="1">
    <source>
        <dbReference type="EMBL" id="CAK9140408.1"/>
    </source>
</evidence>
<gene>
    <name evidence="1" type="ORF">ILEXP_LOCUS7856</name>
</gene>
<organism evidence="1 2">
    <name type="scientific">Ilex paraguariensis</name>
    <name type="common">yerba mate</name>
    <dbReference type="NCBI Taxonomy" id="185542"/>
    <lineage>
        <taxon>Eukaryota</taxon>
        <taxon>Viridiplantae</taxon>
        <taxon>Streptophyta</taxon>
        <taxon>Embryophyta</taxon>
        <taxon>Tracheophyta</taxon>
        <taxon>Spermatophyta</taxon>
        <taxon>Magnoliopsida</taxon>
        <taxon>eudicotyledons</taxon>
        <taxon>Gunneridae</taxon>
        <taxon>Pentapetalae</taxon>
        <taxon>asterids</taxon>
        <taxon>campanulids</taxon>
        <taxon>Aquifoliales</taxon>
        <taxon>Aquifoliaceae</taxon>
        <taxon>Ilex</taxon>
    </lineage>
</organism>
<accession>A0ABC8R6K3</accession>